<feature type="domain" description="AB hydrolase-1" evidence="2">
    <location>
        <begin position="91"/>
        <end position="343"/>
    </location>
</feature>
<evidence type="ECO:0000313" key="4">
    <source>
        <dbReference type="EMBL" id="TXC86365.1"/>
    </source>
</evidence>
<reference evidence="4 5" key="1">
    <citation type="journal article" date="2018" name="Int. J. Syst. Evol. Microbiol.">
        <title>Paraburkholderia azotifigens sp. nov., a nitrogen-fixing bacterium isolated from paddy soil.</title>
        <authorList>
            <person name="Choi G.M."/>
            <person name="Im W.T."/>
        </authorList>
    </citation>
    <scope>NUCLEOTIDE SEQUENCE [LARGE SCALE GENOMIC DNA]</scope>
    <source>
        <strain evidence="4 5">NF 2-5-3</strain>
    </source>
</reference>
<name>A0A5C6VRI2_9BURK</name>
<dbReference type="GO" id="GO:0016020">
    <property type="term" value="C:membrane"/>
    <property type="evidence" value="ECO:0007669"/>
    <property type="project" value="TreeGrafter"/>
</dbReference>
<dbReference type="InterPro" id="IPR000073">
    <property type="entry name" value="AB_hydrolase_1"/>
</dbReference>
<keyword evidence="6" id="KW-1185">Reference proteome</keyword>
<evidence type="ECO:0000259" key="2">
    <source>
        <dbReference type="Pfam" id="PF00561"/>
    </source>
</evidence>
<dbReference type="Proteomes" id="UP001481677">
    <property type="component" value="Unassembled WGS sequence"/>
</dbReference>
<dbReference type="GO" id="GO:0047372">
    <property type="term" value="F:monoacylglycerol lipase activity"/>
    <property type="evidence" value="ECO:0007669"/>
    <property type="project" value="TreeGrafter"/>
</dbReference>
<keyword evidence="1" id="KW-0732">Signal</keyword>
<reference evidence="3 6" key="3">
    <citation type="submission" date="2024-01" db="EMBL/GenBank/DDBJ databases">
        <title>The diversity of rhizobia nodulating Mimosa spp. in eleven states of Brazil covering several biomes is determined by host plant, location, and edaphic factors.</title>
        <authorList>
            <person name="Rouws L."/>
            <person name="Barauna A."/>
            <person name="Beukes C."/>
            <person name="De Faria S.M."/>
            <person name="Gross E."/>
            <person name="Dos Reis Junior F.B."/>
            <person name="Simon M."/>
            <person name="Maluk M."/>
            <person name="Odee D.W."/>
            <person name="Kenicer G."/>
            <person name="Young J.P.W."/>
            <person name="Reis V.M."/>
            <person name="Zilli J."/>
            <person name="James E.K."/>
        </authorList>
    </citation>
    <scope>NUCLEOTIDE SEQUENCE [LARGE SCALE GENOMIC DNA]</scope>
    <source>
        <strain evidence="3 6">JPY530</strain>
    </source>
</reference>
<dbReference type="InterPro" id="IPR050266">
    <property type="entry name" value="AB_hydrolase_sf"/>
</dbReference>
<organism evidence="4 5">
    <name type="scientific">Paraburkholderia azotifigens</name>
    <dbReference type="NCBI Taxonomy" id="2057004"/>
    <lineage>
        <taxon>Bacteria</taxon>
        <taxon>Pseudomonadati</taxon>
        <taxon>Pseudomonadota</taxon>
        <taxon>Betaproteobacteria</taxon>
        <taxon>Burkholderiales</taxon>
        <taxon>Burkholderiaceae</taxon>
        <taxon>Paraburkholderia</taxon>
    </lineage>
</organism>
<evidence type="ECO:0000313" key="3">
    <source>
        <dbReference type="EMBL" id="MEM5345514.1"/>
    </source>
</evidence>
<evidence type="ECO:0000313" key="5">
    <source>
        <dbReference type="Proteomes" id="UP000321776"/>
    </source>
</evidence>
<reference evidence="4" key="2">
    <citation type="submission" date="2019-08" db="EMBL/GenBank/DDBJ databases">
        <authorList>
            <person name="Im W.-T."/>
        </authorList>
    </citation>
    <scope>NUCLEOTIDE SEQUENCE</scope>
    <source>
        <strain evidence="4">NF 2-5-3</strain>
    </source>
</reference>
<feature type="signal peptide" evidence="1">
    <location>
        <begin position="1"/>
        <end position="27"/>
    </location>
</feature>
<comment type="caution">
    <text evidence="4">The sequence shown here is derived from an EMBL/GenBank/DDBJ whole genome shotgun (WGS) entry which is preliminary data.</text>
</comment>
<dbReference type="InterPro" id="IPR029058">
    <property type="entry name" value="AB_hydrolase_fold"/>
</dbReference>
<dbReference type="Pfam" id="PF00561">
    <property type="entry name" value="Abhydrolase_1"/>
    <property type="match status" value="1"/>
</dbReference>
<dbReference type="PANTHER" id="PTHR43798">
    <property type="entry name" value="MONOACYLGLYCEROL LIPASE"/>
    <property type="match status" value="1"/>
</dbReference>
<dbReference type="Proteomes" id="UP000321776">
    <property type="component" value="Unassembled WGS sequence"/>
</dbReference>
<evidence type="ECO:0000313" key="6">
    <source>
        <dbReference type="Proteomes" id="UP001481677"/>
    </source>
</evidence>
<dbReference type="Gene3D" id="3.40.50.1820">
    <property type="entry name" value="alpha/beta hydrolase"/>
    <property type="match status" value="1"/>
</dbReference>
<keyword evidence="4" id="KW-0378">Hydrolase</keyword>
<dbReference type="PROSITE" id="PS51257">
    <property type="entry name" value="PROKAR_LIPOPROTEIN"/>
    <property type="match status" value="1"/>
</dbReference>
<evidence type="ECO:0000256" key="1">
    <source>
        <dbReference type="SAM" id="SignalP"/>
    </source>
</evidence>
<dbReference type="PRINTS" id="PR00111">
    <property type="entry name" value="ABHYDROLASE"/>
</dbReference>
<gene>
    <name evidence="4" type="ORF">FRZ40_01540</name>
    <name evidence="3" type="ORF">V4C56_38560</name>
</gene>
<dbReference type="RefSeq" id="WP_147233079.1">
    <property type="nucleotide sequence ID" value="NZ_JAZHFZ010000051.1"/>
</dbReference>
<sequence>MKLKLRSSLVAGSLIACLALPALDGCAADPANAARSSATPAVPADSGPAYGRELQGFDYPAPVHQFEFTSQGEALHMAYMDIAPAHPNGRTVVLLHGKNFCGATWEDSIGRLSAAGYRVIAPDQIGFCKSSKPQRYQFSFQQLARNTHALLESIGVQNATIVGHSTGGMLAIRYALMYPGETQQLVLVNPIGLEDWKAKGVPSLSVDQWYERELKTTADGIRRYEQATYYSGQWRSDFEPWVQMLAGMYRGPGKKEVAWDSALLYDMITTQPVVYELGLLKMPTLLLIGDKDTTAIGKDVAPPDVRAKIGNYPELAKLTKQAIPHATLVEFAELGHAPQMQDPVAFHKALLDGLAALPASH</sequence>
<accession>A0A5C6VRI2</accession>
<dbReference type="EMBL" id="JAZHGA010000048">
    <property type="protein sequence ID" value="MEM5345514.1"/>
    <property type="molecule type" value="Genomic_DNA"/>
</dbReference>
<dbReference type="SUPFAM" id="SSF53474">
    <property type="entry name" value="alpha/beta-Hydrolases"/>
    <property type="match status" value="1"/>
</dbReference>
<dbReference type="PANTHER" id="PTHR43798:SF33">
    <property type="entry name" value="HYDROLASE, PUTATIVE (AFU_ORTHOLOGUE AFUA_2G14860)-RELATED"/>
    <property type="match status" value="1"/>
</dbReference>
<protein>
    <submittedName>
        <fullName evidence="4">Alpha/beta hydrolase</fullName>
    </submittedName>
</protein>
<dbReference type="AlphaFoldDB" id="A0A5C6VRI2"/>
<feature type="chain" id="PRO_5022977687" evidence="1">
    <location>
        <begin position="28"/>
        <end position="361"/>
    </location>
</feature>
<dbReference type="GO" id="GO:0046464">
    <property type="term" value="P:acylglycerol catabolic process"/>
    <property type="evidence" value="ECO:0007669"/>
    <property type="project" value="TreeGrafter"/>
</dbReference>
<proteinExistence type="predicted"/>
<dbReference type="EMBL" id="VOQS01000001">
    <property type="protein sequence ID" value="TXC86365.1"/>
    <property type="molecule type" value="Genomic_DNA"/>
</dbReference>